<dbReference type="EMBL" id="JACHJV010000002">
    <property type="protein sequence ID" value="MBB4928128.1"/>
    <property type="molecule type" value="Genomic_DNA"/>
</dbReference>
<reference evidence="2 3" key="1">
    <citation type="submission" date="2020-08" db="EMBL/GenBank/DDBJ databases">
        <title>Sequencing the genomes of 1000 actinobacteria strains.</title>
        <authorList>
            <person name="Klenk H.-P."/>
        </authorList>
    </citation>
    <scope>NUCLEOTIDE SEQUENCE [LARGE SCALE GENOMIC DNA]</scope>
    <source>
        <strain evidence="2 3">DSM 41654</strain>
    </source>
</reference>
<comment type="caution">
    <text evidence="2">The sequence shown here is derived from an EMBL/GenBank/DDBJ whole genome shotgun (WGS) entry which is preliminary data.</text>
</comment>
<evidence type="ECO:0000259" key="1">
    <source>
        <dbReference type="PROSITE" id="PS50531"/>
    </source>
</evidence>
<dbReference type="Proteomes" id="UP000540506">
    <property type="component" value="Unassembled WGS sequence"/>
</dbReference>
<name>A0A7W7R9Z5_KITKI</name>
<accession>A0A7W7R9Z5</accession>
<sequence length="518" mass="58247">MRVVDIRVKDVNELVHIVFSGLSPLVIGCVVDEGERIVLRARTPRDTAVCPVCGASSGRVHGYHWRTVADVPVDERRVVVRVRVRRLVCPTRGCRHTFREQVPGVLDRYQRRTVRLTSQVKAVVNELAGRAGVRLLTALAVSLSRHTALRTLLRIPPPVGRVPRVIGIDDFALRRRHRYATVIIDAETHERIDVLPDRTADTLEAWLREHPGVEVVCRDGSATYAEAIRRALPDAVQVADRWHVWHNLCETALSEVKAHSCCWATVLEAPLYNGPRAQTTLERWHQVHGLLGQGVGLLECARRLQLALNTVKRYARADRSERMLRVPKYRASLADPYREHLRKRRSEDPAVPIKHLFEEIKALGFTGCLNLLHKYINQGCADADRSHISPRRLARMLLTRPDNLKAEQHELLAKLTAACPEMTQLATSIKDFAPLLAPHADNADTLTRWIAQVRAADLPHLHAFTRGLDRDLGAVIAGLTLPYSNGPTEGVNTKTKRIARQMHGRAGFPLLRHRILLG</sequence>
<dbReference type="InterPro" id="IPR002560">
    <property type="entry name" value="Transposase_DDE"/>
</dbReference>
<feature type="domain" description="HTH IS21-type" evidence="1">
    <location>
        <begin position="282"/>
        <end position="345"/>
    </location>
</feature>
<dbReference type="InterPro" id="IPR047951">
    <property type="entry name" value="Transpos_ISL3"/>
</dbReference>
<evidence type="ECO:0000313" key="2">
    <source>
        <dbReference type="EMBL" id="MBB4928128.1"/>
    </source>
</evidence>
<dbReference type="PROSITE" id="PS50531">
    <property type="entry name" value="HTH_IS21"/>
    <property type="match status" value="1"/>
</dbReference>
<gene>
    <name evidence="2" type="ORF">FHR34_007223</name>
</gene>
<dbReference type="InterPro" id="IPR017894">
    <property type="entry name" value="HTH_IS21_transposase_type"/>
</dbReference>
<protein>
    <submittedName>
        <fullName evidence="2">Transposase</fullName>
    </submittedName>
</protein>
<dbReference type="Pfam" id="PF14690">
    <property type="entry name" value="Zn_ribbon_ISL3"/>
    <property type="match status" value="1"/>
</dbReference>
<dbReference type="InterPro" id="IPR029261">
    <property type="entry name" value="Transposase_Znf"/>
</dbReference>
<keyword evidence="3" id="KW-1185">Reference proteome</keyword>
<proteinExistence type="predicted"/>
<dbReference type="PANTHER" id="PTHR33498">
    <property type="entry name" value="TRANSPOSASE FOR INSERTION SEQUENCE ELEMENT IS1557"/>
    <property type="match status" value="1"/>
</dbReference>
<organism evidence="2 3">
    <name type="scientific">Kitasatospora kifunensis</name>
    <name type="common">Streptomyces kifunensis</name>
    <dbReference type="NCBI Taxonomy" id="58351"/>
    <lineage>
        <taxon>Bacteria</taxon>
        <taxon>Bacillati</taxon>
        <taxon>Actinomycetota</taxon>
        <taxon>Actinomycetes</taxon>
        <taxon>Kitasatosporales</taxon>
        <taxon>Streptomycetaceae</taxon>
        <taxon>Kitasatospora</taxon>
    </lineage>
</organism>
<dbReference type="PANTHER" id="PTHR33498:SF1">
    <property type="entry name" value="TRANSPOSASE FOR INSERTION SEQUENCE ELEMENT IS1557"/>
    <property type="match status" value="1"/>
</dbReference>
<dbReference type="Pfam" id="PF01610">
    <property type="entry name" value="DDE_Tnp_ISL3"/>
    <property type="match status" value="2"/>
</dbReference>
<dbReference type="AlphaFoldDB" id="A0A7W7R9Z5"/>
<evidence type="ECO:0000313" key="3">
    <source>
        <dbReference type="Proteomes" id="UP000540506"/>
    </source>
</evidence>
<dbReference type="PROSITE" id="PS51257">
    <property type="entry name" value="PROKAR_LIPOPROTEIN"/>
    <property type="match status" value="1"/>
</dbReference>
<dbReference type="NCBIfam" id="NF033550">
    <property type="entry name" value="transpos_ISL3"/>
    <property type="match status" value="1"/>
</dbReference>